<feature type="region of interest" description="Disordered" evidence="1">
    <location>
        <begin position="42"/>
        <end position="73"/>
    </location>
</feature>
<evidence type="ECO:0000256" key="1">
    <source>
        <dbReference type="SAM" id="MobiDB-lite"/>
    </source>
</evidence>
<dbReference type="EMBL" id="CM027684">
    <property type="protein sequence ID" value="KAG0530488.1"/>
    <property type="molecule type" value="Genomic_DNA"/>
</dbReference>
<name>A0A921UG77_SORBI</name>
<dbReference type="Proteomes" id="UP000807115">
    <property type="component" value="Chromosome 5"/>
</dbReference>
<feature type="region of interest" description="Disordered" evidence="1">
    <location>
        <begin position="1"/>
        <end position="24"/>
    </location>
</feature>
<proteinExistence type="predicted"/>
<feature type="compositionally biased region" description="Low complexity" evidence="1">
    <location>
        <begin position="1"/>
        <end position="12"/>
    </location>
</feature>
<gene>
    <name evidence="2" type="ORF">BDA96_05G190900</name>
</gene>
<feature type="compositionally biased region" description="Pro residues" evidence="1">
    <location>
        <begin position="13"/>
        <end position="24"/>
    </location>
</feature>
<accession>A0A921UG77</accession>
<evidence type="ECO:0000313" key="2">
    <source>
        <dbReference type="EMBL" id="KAG0530488.1"/>
    </source>
</evidence>
<reference evidence="2" key="2">
    <citation type="submission" date="2020-10" db="EMBL/GenBank/DDBJ databases">
        <authorList>
            <person name="Cooper E.A."/>
            <person name="Brenton Z.W."/>
            <person name="Flinn B.S."/>
            <person name="Jenkins J."/>
            <person name="Shu S."/>
            <person name="Flowers D."/>
            <person name="Luo F."/>
            <person name="Wang Y."/>
            <person name="Xia P."/>
            <person name="Barry K."/>
            <person name="Daum C."/>
            <person name="Lipzen A."/>
            <person name="Yoshinaga Y."/>
            <person name="Schmutz J."/>
            <person name="Saski C."/>
            <person name="Vermerris W."/>
            <person name="Kresovich S."/>
        </authorList>
    </citation>
    <scope>NUCLEOTIDE SEQUENCE</scope>
</reference>
<protein>
    <submittedName>
        <fullName evidence="2">Uncharacterized protein</fullName>
    </submittedName>
</protein>
<reference evidence="2" key="1">
    <citation type="journal article" date="2019" name="BMC Genomics">
        <title>A new reference genome for Sorghum bicolor reveals high levels of sequence similarity between sweet and grain genotypes: implications for the genetics of sugar metabolism.</title>
        <authorList>
            <person name="Cooper E.A."/>
            <person name="Brenton Z.W."/>
            <person name="Flinn B.S."/>
            <person name="Jenkins J."/>
            <person name="Shu S."/>
            <person name="Flowers D."/>
            <person name="Luo F."/>
            <person name="Wang Y."/>
            <person name="Xia P."/>
            <person name="Barry K."/>
            <person name="Daum C."/>
            <person name="Lipzen A."/>
            <person name="Yoshinaga Y."/>
            <person name="Schmutz J."/>
            <person name="Saski C."/>
            <person name="Vermerris W."/>
            <person name="Kresovich S."/>
        </authorList>
    </citation>
    <scope>NUCLEOTIDE SEQUENCE</scope>
</reference>
<comment type="caution">
    <text evidence="2">The sequence shown here is derived from an EMBL/GenBank/DDBJ whole genome shotgun (WGS) entry which is preliminary data.</text>
</comment>
<evidence type="ECO:0000313" key="3">
    <source>
        <dbReference type="Proteomes" id="UP000807115"/>
    </source>
</evidence>
<dbReference type="AlphaFoldDB" id="A0A921UG77"/>
<sequence length="73" mass="7475">MVAPSASSSPTKAPAPPLHSPPLRKPLLLPWLACGRAAHSGMGRPKTIPGMTRSPRHALPAGWPAPPSLGQAS</sequence>
<organism evidence="2 3">
    <name type="scientific">Sorghum bicolor</name>
    <name type="common">Sorghum</name>
    <name type="synonym">Sorghum vulgare</name>
    <dbReference type="NCBI Taxonomy" id="4558"/>
    <lineage>
        <taxon>Eukaryota</taxon>
        <taxon>Viridiplantae</taxon>
        <taxon>Streptophyta</taxon>
        <taxon>Embryophyta</taxon>
        <taxon>Tracheophyta</taxon>
        <taxon>Spermatophyta</taxon>
        <taxon>Magnoliopsida</taxon>
        <taxon>Liliopsida</taxon>
        <taxon>Poales</taxon>
        <taxon>Poaceae</taxon>
        <taxon>PACMAD clade</taxon>
        <taxon>Panicoideae</taxon>
        <taxon>Andropogonodae</taxon>
        <taxon>Andropogoneae</taxon>
        <taxon>Sorghinae</taxon>
        <taxon>Sorghum</taxon>
    </lineage>
</organism>